<accession>A0AAN8FGL1</accession>
<reference evidence="3 4" key="1">
    <citation type="submission" date="2019-10" db="EMBL/GenBank/DDBJ databases">
        <title>Assembly and Annotation for the nematode Trichostrongylus colubriformis.</title>
        <authorList>
            <person name="Martin J."/>
        </authorList>
    </citation>
    <scope>NUCLEOTIDE SEQUENCE [LARGE SCALE GENOMIC DNA]</scope>
    <source>
        <strain evidence="3">G859</strain>
        <tissue evidence="3">Whole worm</tissue>
    </source>
</reference>
<feature type="transmembrane region" description="Helical" evidence="2">
    <location>
        <begin position="511"/>
        <end position="532"/>
    </location>
</feature>
<feature type="transmembrane region" description="Helical" evidence="2">
    <location>
        <begin position="461"/>
        <end position="479"/>
    </location>
</feature>
<feature type="region of interest" description="Disordered" evidence="1">
    <location>
        <begin position="286"/>
        <end position="311"/>
    </location>
</feature>
<dbReference type="SUPFAM" id="SSF103473">
    <property type="entry name" value="MFS general substrate transporter"/>
    <property type="match status" value="1"/>
</dbReference>
<protein>
    <submittedName>
        <fullName evidence="3">Uncharacterized protein</fullName>
    </submittedName>
</protein>
<keyword evidence="2" id="KW-0812">Transmembrane</keyword>
<feature type="transmembrane region" description="Helical" evidence="2">
    <location>
        <begin position="89"/>
        <end position="110"/>
    </location>
</feature>
<feature type="transmembrane region" description="Helical" evidence="2">
    <location>
        <begin position="486"/>
        <end position="505"/>
    </location>
</feature>
<feature type="transmembrane region" description="Helical" evidence="2">
    <location>
        <begin position="572"/>
        <end position="592"/>
    </location>
</feature>
<feature type="compositionally biased region" description="Low complexity" evidence="1">
    <location>
        <begin position="295"/>
        <end position="311"/>
    </location>
</feature>
<comment type="caution">
    <text evidence="3">The sequence shown here is derived from an EMBL/GenBank/DDBJ whole genome shotgun (WGS) entry which is preliminary data.</text>
</comment>
<organism evidence="3 4">
    <name type="scientific">Trichostrongylus colubriformis</name>
    <name type="common">Black scour worm</name>
    <dbReference type="NCBI Taxonomy" id="6319"/>
    <lineage>
        <taxon>Eukaryota</taxon>
        <taxon>Metazoa</taxon>
        <taxon>Ecdysozoa</taxon>
        <taxon>Nematoda</taxon>
        <taxon>Chromadorea</taxon>
        <taxon>Rhabditida</taxon>
        <taxon>Rhabditina</taxon>
        <taxon>Rhabditomorpha</taxon>
        <taxon>Strongyloidea</taxon>
        <taxon>Trichostrongylidae</taxon>
        <taxon>Trichostrongylus</taxon>
    </lineage>
</organism>
<feature type="transmembrane region" description="Helical" evidence="2">
    <location>
        <begin position="122"/>
        <end position="141"/>
    </location>
</feature>
<keyword evidence="2" id="KW-0472">Membrane</keyword>
<proteinExistence type="predicted"/>
<dbReference type="EMBL" id="WIXE01009445">
    <property type="protein sequence ID" value="KAK5978431.1"/>
    <property type="molecule type" value="Genomic_DNA"/>
</dbReference>
<name>A0AAN8FGL1_TRICO</name>
<feature type="transmembrane region" description="Helical" evidence="2">
    <location>
        <begin position="206"/>
        <end position="223"/>
    </location>
</feature>
<evidence type="ECO:0000256" key="2">
    <source>
        <dbReference type="SAM" id="Phobius"/>
    </source>
</evidence>
<feature type="transmembrane region" description="Helical" evidence="2">
    <location>
        <begin position="544"/>
        <end position="566"/>
    </location>
</feature>
<evidence type="ECO:0000313" key="3">
    <source>
        <dbReference type="EMBL" id="KAK5978431.1"/>
    </source>
</evidence>
<evidence type="ECO:0000256" key="1">
    <source>
        <dbReference type="SAM" id="MobiDB-lite"/>
    </source>
</evidence>
<feature type="transmembrane region" description="Helical" evidence="2">
    <location>
        <begin position="177"/>
        <end position="199"/>
    </location>
</feature>
<keyword evidence="4" id="KW-1185">Reference proteome</keyword>
<evidence type="ECO:0000313" key="4">
    <source>
        <dbReference type="Proteomes" id="UP001331761"/>
    </source>
</evidence>
<dbReference type="InterPro" id="IPR036259">
    <property type="entry name" value="MFS_trans_sf"/>
</dbReference>
<dbReference type="AlphaFoldDB" id="A0AAN8FGL1"/>
<gene>
    <name evidence="3" type="ORF">GCK32_002800</name>
</gene>
<sequence length="644" mass="69671">MSFHDDSHILARLGILQSKDECPRKIHHSTPKTESKKGSEKERFVEVNIDGEVASRSDSDEEPVFDRHSLLSANRSVKVYRRKSESYKCVYLILLLTYFATGAVWSVPLLKQRTSIKSSSNFLSVYLAGLLAGTTTGKLLCQRLSITFVSFICTILLTGFSWTFSDFPEVIDARVSIFMLGFGSGTILYGGLATWFIHWRGYNRKVVLFYVIMAFGSSIALAINNQPILSAGSYNSVTSSITLHKREVIGASLENDTVLSTNDSISLKPKKPQVAQGIQVIETKSEQNEQMRKAASSNKSQTPSASSSASAGLSSTATAYLVTTHASPNSSRASTPQSTPKTTVLVTTTTHMSSIPTPSRTSIIVPETQYSTVKQSTHDRFASISTTVTLALYAVAFISCCVPCTTRSDAKFLKLFDQSVSGLTRGCRIRLTVVQTIASFNEGMVAMGSVLLSSEGNNSSILFLNYAIITIFRAVIVMCGPCAYSLPGCCLALLCALVGSGLTLLVPVDPLVGYALMSASTGVFGLLVLLYLEVRVCPRAGTQLDYYVFPSVSGRLLSALLCTIIKPSTSKQVSTIILLSNAPLTLVFMLLVKSISKAARLKEIMEYSSSPVLETAGEYVSLIERDVGSDSGEEEDGSFANREL</sequence>
<dbReference type="Proteomes" id="UP001331761">
    <property type="component" value="Unassembled WGS sequence"/>
</dbReference>
<keyword evidence="2" id="KW-1133">Transmembrane helix</keyword>
<feature type="transmembrane region" description="Helical" evidence="2">
    <location>
        <begin position="148"/>
        <end position="165"/>
    </location>
</feature>